<gene>
    <name evidence="3" type="ORF">GCM10011578_048850</name>
</gene>
<evidence type="ECO:0000256" key="1">
    <source>
        <dbReference type="SAM" id="MobiDB-lite"/>
    </source>
</evidence>
<evidence type="ECO:0000313" key="3">
    <source>
        <dbReference type="EMBL" id="GGN19164.1"/>
    </source>
</evidence>
<evidence type="ECO:0000256" key="2">
    <source>
        <dbReference type="SAM" id="SignalP"/>
    </source>
</evidence>
<protein>
    <submittedName>
        <fullName evidence="3">Uncharacterized protein</fullName>
    </submittedName>
</protein>
<comment type="caution">
    <text evidence="3">The sequence shown here is derived from an EMBL/GenBank/DDBJ whole genome shotgun (WGS) entry which is preliminary data.</text>
</comment>
<dbReference type="EMBL" id="BMML01000011">
    <property type="protein sequence ID" value="GGN19164.1"/>
    <property type="molecule type" value="Genomic_DNA"/>
</dbReference>
<dbReference type="AlphaFoldDB" id="A0A917XF79"/>
<reference evidence="3" key="1">
    <citation type="journal article" date="2014" name="Int. J. Syst. Evol. Microbiol.">
        <title>Complete genome sequence of Corynebacterium casei LMG S-19264T (=DSM 44701T), isolated from a smear-ripened cheese.</title>
        <authorList>
            <consortium name="US DOE Joint Genome Institute (JGI-PGF)"/>
            <person name="Walter F."/>
            <person name="Albersmeier A."/>
            <person name="Kalinowski J."/>
            <person name="Ruckert C."/>
        </authorList>
    </citation>
    <scope>NUCLEOTIDE SEQUENCE</scope>
    <source>
        <strain evidence="3">CGMCC 4.7110</strain>
    </source>
</reference>
<dbReference type="RefSeq" id="WP_189264950.1">
    <property type="nucleotide sequence ID" value="NZ_BMML01000011.1"/>
</dbReference>
<accession>A0A917XF79</accession>
<evidence type="ECO:0000313" key="4">
    <source>
        <dbReference type="Proteomes" id="UP000653411"/>
    </source>
</evidence>
<feature type="compositionally biased region" description="Basic and acidic residues" evidence="1">
    <location>
        <begin position="56"/>
        <end position="67"/>
    </location>
</feature>
<feature type="region of interest" description="Disordered" evidence="1">
    <location>
        <begin position="23"/>
        <end position="67"/>
    </location>
</feature>
<keyword evidence="2" id="KW-0732">Signal</keyword>
<feature type="signal peptide" evidence="2">
    <location>
        <begin position="1"/>
        <end position="24"/>
    </location>
</feature>
<name>A0A917XF79_9ACTN</name>
<feature type="chain" id="PRO_5036816066" evidence="2">
    <location>
        <begin position="25"/>
        <end position="106"/>
    </location>
</feature>
<reference evidence="3" key="2">
    <citation type="submission" date="2020-09" db="EMBL/GenBank/DDBJ databases">
        <authorList>
            <person name="Sun Q."/>
            <person name="Zhou Y."/>
        </authorList>
    </citation>
    <scope>NUCLEOTIDE SEQUENCE</scope>
    <source>
        <strain evidence="3">CGMCC 4.7110</strain>
    </source>
</reference>
<keyword evidence="4" id="KW-1185">Reference proteome</keyword>
<dbReference type="Proteomes" id="UP000653411">
    <property type="component" value="Unassembled WGS sequence"/>
</dbReference>
<organism evidence="3 4">
    <name type="scientific">Streptomyces fuscichromogenes</name>
    <dbReference type="NCBI Taxonomy" id="1324013"/>
    <lineage>
        <taxon>Bacteria</taxon>
        <taxon>Bacillati</taxon>
        <taxon>Actinomycetota</taxon>
        <taxon>Actinomycetes</taxon>
        <taxon>Kitasatosporales</taxon>
        <taxon>Streptomycetaceae</taxon>
        <taxon>Streptomyces</taxon>
    </lineage>
</organism>
<sequence length="106" mass="11381">MCLVHTRRTLITALLAPIATTAHAAPASAHRPVHHAPGETITLPVRDARAAPPAADENRAGYSRDKFKHWTDADKDGRNVRSEVRLEEAVTAPEVGPKCALTGGSW</sequence>
<proteinExistence type="predicted"/>